<evidence type="ECO:0000313" key="3">
    <source>
        <dbReference type="Proteomes" id="UP000887159"/>
    </source>
</evidence>
<protein>
    <submittedName>
        <fullName evidence="2">Uncharacterized protein</fullName>
    </submittedName>
</protein>
<gene>
    <name evidence="2" type="ORF">TNCV_2335791</name>
</gene>
<name>A0A8X6SKR5_TRICX</name>
<accession>A0A8X6SKR5</accession>
<dbReference type="AlphaFoldDB" id="A0A8X6SKR5"/>
<comment type="caution">
    <text evidence="2">The sequence shown here is derived from an EMBL/GenBank/DDBJ whole genome shotgun (WGS) entry which is preliminary data.</text>
</comment>
<dbReference type="Proteomes" id="UP000887159">
    <property type="component" value="Unassembled WGS sequence"/>
</dbReference>
<evidence type="ECO:0000256" key="1">
    <source>
        <dbReference type="SAM" id="MobiDB-lite"/>
    </source>
</evidence>
<keyword evidence="3" id="KW-1185">Reference proteome</keyword>
<sequence length="120" mass="13093">MPDSVNAAVPVGPKAPRSLHPPLSLLTTTTRLCRRSRESGLNQVKKLSGIPEDTCSTRTSTARSLPSLKKKGEEFHAIDPIEVRPQKIVIKGLPISTDINAIRDDLTERGFNVIKVAQLT</sequence>
<proteinExistence type="predicted"/>
<dbReference type="EMBL" id="BMAU01021321">
    <property type="protein sequence ID" value="GFY13315.1"/>
    <property type="molecule type" value="Genomic_DNA"/>
</dbReference>
<evidence type="ECO:0000313" key="2">
    <source>
        <dbReference type="EMBL" id="GFY13315.1"/>
    </source>
</evidence>
<organism evidence="2 3">
    <name type="scientific">Trichonephila clavipes</name>
    <name type="common">Golden silk orbweaver</name>
    <name type="synonym">Nephila clavipes</name>
    <dbReference type="NCBI Taxonomy" id="2585209"/>
    <lineage>
        <taxon>Eukaryota</taxon>
        <taxon>Metazoa</taxon>
        <taxon>Ecdysozoa</taxon>
        <taxon>Arthropoda</taxon>
        <taxon>Chelicerata</taxon>
        <taxon>Arachnida</taxon>
        <taxon>Araneae</taxon>
        <taxon>Araneomorphae</taxon>
        <taxon>Entelegynae</taxon>
        <taxon>Araneoidea</taxon>
        <taxon>Nephilidae</taxon>
        <taxon>Trichonephila</taxon>
    </lineage>
</organism>
<reference evidence="2" key="1">
    <citation type="submission" date="2020-08" db="EMBL/GenBank/DDBJ databases">
        <title>Multicomponent nature underlies the extraordinary mechanical properties of spider dragline silk.</title>
        <authorList>
            <person name="Kono N."/>
            <person name="Nakamura H."/>
            <person name="Mori M."/>
            <person name="Yoshida Y."/>
            <person name="Ohtoshi R."/>
            <person name="Malay A.D."/>
            <person name="Moran D.A.P."/>
            <person name="Tomita M."/>
            <person name="Numata K."/>
            <person name="Arakawa K."/>
        </authorList>
    </citation>
    <scope>NUCLEOTIDE SEQUENCE</scope>
</reference>
<feature type="region of interest" description="Disordered" evidence="1">
    <location>
        <begin position="1"/>
        <end position="22"/>
    </location>
</feature>